<protein>
    <submittedName>
        <fullName evidence="1">N-formylglutamate amidohydrolase</fullName>
    </submittedName>
</protein>
<dbReference type="EMBL" id="CP014525">
    <property type="protein sequence ID" value="AMW35698.1"/>
    <property type="molecule type" value="Genomic_DNA"/>
</dbReference>
<evidence type="ECO:0000313" key="1">
    <source>
        <dbReference type="EMBL" id="AMW35698.1"/>
    </source>
</evidence>
<evidence type="ECO:0000313" key="2">
    <source>
        <dbReference type="Proteomes" id="UP000076066"/>
    </source>
</evidence>
<dbReference type="Pfam" id="PF05013">
    <property type="entry name" value="FGase"/>
    <property type="match status" value="1"/>
</dbReference>
<dbReference type="KEGG" id="hjo:AY555_09925"/>
<dbReference type="STRING" id="1549855.AY555_09925"/>
<reference evidence="1 2" key="1">
    <citation type="submission" date="2016-02" db="EMBL/GenBank/DDBJ databases">
        <title>Complete Genome of H5569, the type strain of the newly described species Haematospirillium jordaniae.</title>
        <authorList>
            <person name="Nicholson A.C."/>
            <person name="Humrighouse B.W."/>
            <person name="Loparov V."/>
            <person name="McQuiston J.R."/>
        </authorList>
    </citation>
    <scope>NUCLEOTIDE SEQUENCE [LARGE SCALE GENOMIC DNA]</scope>
    <source>
        <strain evidence="1 2">H5569</strain>
    </source>
</reference>
<dbReference type="Proteomes" id="UP000076066">
    <property type="component" value="Chromosome"/>
</dbReference>
<proteinExistence type="predicted"/>
<dbReference type="SUPFAM" id="SSF53187">
    <property type="entry name" value="Zn-dependent exopeptidases"/>
    <property type="match status" value="1"/>
</dbReference>
<dbReference type="AlphaFoldDB" id="A0A143DHL6"/>
<organism evidence="1 2">
    <name type="scientific">Haematospirillum jordaniae</name>
    <dbReference type="NCBI Taxonomy" id="1549855"/>
    <lineage>
        <taxon>Bacteria</taxon>
        <taxon>Pseudomonadati</taxon>
        <taxon>Pseudomonadota</taxon>
        <taxon>Alphaproteobacteria</taxon>
        <taxon>Rhodospirillales</taxon>
        <taxon>Novispirillaceae</taxon>
        <taxon>Haematospirillum</taxon>
    </lineage>
</organism>
<keyword evidence="2" id="KW-1185">Reference proteome</keyword>
<dbReference type="InterPro" id="IPR007709">
    <property type="entry name" value="N-FG_amidohydro"/>
</dbReference>
<dbReference type="Gene3D" id="3.40.630.40">
    <property type="entry name" value="Zn-dependent exopeptidases"/>
    <property type="match status" value="1"/>
</dbReference>
<accession>A0A143DHL6</accession>
<sequence length="277" mass="30823">MIKPDTQILPLVLASPHSGNYYPPTFLAMSRLNQHEIRQSEDFYVHELFAAAPRLGAPMIRATFPRAYIDVNREPYELDPDMFDGPLPPHINATSVRVAAGLGTIARIVANKALIYKTRLPIKEAEQRIQLFYHPYHAALRKLIADTVALFGHCLLLDCHSMPSMAVSGPNKKVAFVLGDGHGKTCDRTFTDTAHRTLARTGWNTARNTPYAGGYTTRHYSQPKLGIHTLQIEINRALYMQEDTYAKIPAFHTIAGHMEDLILALGHSTPTQKIGSG</sequence>
<keyword evidence="1" id="KW-0378">Hydrolase</keyword>
<name>A0A143DHL6_9PROT</name>
<gene>
    <name evidence="1" type="ORF">AY555_09925</name>
</gene>
<dbReference type="GO" id="GO:0016787">
    <property type="term" value="F:hydrolase activity"/>
    <property type="evidence" value="ECO:0007669"/>
    <property type="project" value="UniProtKB-KW"/>
</dbReference>